<keyword evidence="3" id="KW-1185">Reference proteome</keyword>
<dbReference type="EMBL" id="JAXAVX010000004">
    <property type="protein sequence ID" value="MDX8152045.1"/>
    <property type="molecule type" value="Genomic_DNA"/>
</dbReference>
<proteinExistence type="predicted"/>
<accession>A0ABU4VMN6</accession>
<evidence type="ECO:0000259" key="1">
    <source>
        <dbReference type="Pfam" id="PF01966"/>
    </source>
</evidence>
<dbReference type="Proteomes" id="UP001277761">
    <property type="component" value="Unassembled WGS sequence"/>
</dbReference>
<gene>
    <name evidence="2" type="ORF">SK069_10605</name>
</gene>
<dbReference type="Gene3D" id="1.10.3210.10">
    <property type="entry name" value="Hypothetical protein af1432"/>
    <property type="match status" value="1"/>
</dbReference>
<dbReference type="SUPFAM" id="SSF109604">
    <property type="entry name" value="HD-domain/PDEase-like"/>
    <property type="match status" value="1"/>
</dbReference>
<comment type="caution">
    <text evidence="2">The sequence shown here is derived from an EMBL/GenBank/DDBJ whole genome shotgun (WGS) entry which is preliminary data.</text>
</comment>
<protein>
    <recommendedName>
        <fullName evidence="1">HD domain-containing protein</fullName>
    </recommendedName>
</protein>
<dbReference type="InterPro" id="IPR006674">
    <property type="entry name" value="HD_domain"/>
</dbReference>
<organism evidence="2 3">
    <name type="scientific">Patulibacter brassicae</name>
    <dbReference type="NCBI Taxonomy" id="1705717"/>
    <lineage>
        <taxon>Bacteria</taxon>
        <taxon>Bacillati</taxon>
        <taxon>Actinomycetota</taxon>
        <taxon>Thermoleophilia</taxon>
        <taxon>Solirubrobacterales</taxon>
        <taxon>Patulibacteraceae</taxon>
        <taxon>Patulibacter</taxon>
    </lineage>
</organism>
<name>A0ABU4VMN6_9ACTN</name>
<sequence length="176" mass="19116">MTRPWEDLDRLVSTVEAAATHLRSSIHGPSHWRAVAATAAELADATGPAADRELLLLFALLHDAKREDDGYDPDHGPRAAILLDELRAEGRVTLDDERAERLAEALRDHTRGTTHADVTIGVCWDADRLLIGRVGLVPDARYCSTPDGRRRATAGDLPALDGPPSWHDVALRLGVA</sequence>
<evidence type="ECO:0000313" key="3">
    <source>
        <dbReference type="Proteomes" id="UP001277761"/>
    </source>
</evidence>
<reference evidence="2 3" key="1">
    <citation type="submission" date="2023-11" db="EMBL/GenBank/DDBJ databases">
        <authorList>
            <person name="Xu M."/>
            <person name="Jiang T."/>
        </authorList>
    </citation>
    <scope>NUCLEOTIDE SEQUENCE [LARGE SCALE GENOMIC DNA]</scope>
    <source>
        <strain evidence="2 3">SD</strain>
    </source>
</reference>
<evidence type="ECO:0000313" key="2">
    <source>
        <dbReference type="EMBL" id="MDX8152045.1"/>
    </source>
</evidence>
<dbReference type="Pfam" id="PF01966">
    <property type="entry name" value="HD"/>
    <property type="match status" value="1"/>
</dbReference>
<feature type="domain" description="HD" evidence="1">
    <location>
        <begin position="31"/>
        <end position="113"/>
    </location>
</feature>
<dbReference type="RefSeq" id="WP_319954200.1">
    <property type="nucleotide sequence ID" value="NZ_JAXAVX010000004.1"/>
</dbReference>